<dbReference type="InterPro" id="IPR006016">
    <property type="entry name" value="UspA"/>
</dbReference>
<evidence type="ECO:0000313" key="3">
    <source>
        <dbReference type="EMBL" id="MBP2257932.1"/>
    </source>
</evidence>
<dbReference type="Pfam" id="PF00582">
    <property type="entry name" value="Usp"/>
    <property type="match status" value="1"/>
</dbReference>
<dbReference type="InterPro" id="IPR014729">
    <property type="entry name" value="Rossmann-like_a/b/a_fold"/>
</dbReference>
<organism evidence="3 4">
    <name type="scientific">Virgibacillus alimentarius</name>
    <dbReference type="NCBI Taxonomy" id="698769"/>
    <lineage>
        <taxon>Bacteria</taxon>
        <taxon>Bacillati</taxon>
        <taxon>Bacillota</taxon>
        <taxon>Bacilli</taxon>
        <taxon>Bacillales</taxon>
        <taxon>Bacillaceae</taxon>
        <taxon>Virgibacillus</taxon>
    </lineage>
</organism>
<comment type="caution">
    <text evidence="3">The sequence shown here is derived from an EMBL/GenBank/DDBJ whole genome shotgun (WGS) entry which is preliminary data.</text>
</comment>
<dbReference type="PRINTS" id="PR01438">
    <property type="entry name" value="UNVRSLSTRESS"/>
</dbReference>
<accession>A0ABS4SC07</accession>
<keyword evidence="4" id="KW-1185">Reference proteome</keyword>
<sequence length="144" mass="15672">MTKKVLAAYDGSILSNEAIQEAKKQASLFPETEVHIFTVIESTGPTTNAAISRNITKEVSEKMLPQMEKIKQEFMEASIPVVTEVRFADIGDNPGKIICEYADNKGIDLIIAGSRGLGNIKSILLGSVSNHIVQNAKCRVLIVK</sequence>
<dbReference type="CDD" id="cd00293">
    <property type="entry name" value="USP-like"/>
    <property type="match status" value="1"/>
</dbReference>
<reference evidence="3 4" key="1">
    <citation type="submission" date="2021-03" db="EMBL/GenBank/DDBJ databases">
        <title>Genomic Encyclopedia of Type Strains, Phase IV (KMG-IV): sequencing the most valuable type-strain genomes for metagenomic binning, comparative biology and taxonomic classification.</title>
        <authorList>
            <person name="Goeker M."/>
        </authorList>
    </citation>
    <scope>NUCLEOTIDE SEQUENCE [LARGE SCALE GENOMIC DNA]</scope>
    <source>
        <strain evidence="3 4">DSM 25790</strain>
    </source>
</reference>
<dbReference type="PANTHER" id="PTHR31964:SF113">
    <property type="entry name" value="USPA DOMAIN-CONTAINING PROTEIN"/>
    <property type="match status" value="1"/>
</dbReference>
<gene>
    <name evidence="3" type="ORF">J2Z81_001902</name>
</gene>
<evidence type="ECO:0000313" key="4">
    <source>
        <dbReference type="Proteomes" id="UP001519294"/>
    </source>
</evidence>
<dbReference type="PANTHER" id="PTHR31964">
    <property type="entry name" value="ADENINE NUCLEOTIDE ALPHA HYDROLASES-LIKE SUPERFAMILY PROTEIN"/>
    <property type="match status" value="1"/>
</dbReference>
<name>A0ABS4SC07_9BACI</name>
<comment type="similarity">
    <text evidence="1">Belongs to the universal stress protein A family.</text>
</comment>
<dbReference type="Proteomes" id="UP001519294">
    <property type="component" value="Unassembled WGS sequence"/>
</dbReference>
<evidence type="ECO:0000259" key="2">
    <source>
        <dbReference type="Pfam" id="PF00582"/>
    </source>
</evidence>
<dbReference type="RefSeq" id="WP_029271356.1">
    <property type="nucleotide sequence ID" value="NZ_JAGIKX010000016.1"/>
</dbReference>
<evidence type="ECO:0000256" key="1">
    <source>
        <dbReference type="ARBA" id="ARBA00008791"/>
    </source>
</evidence>
<feature type="domain" description="UspA" evidence="2">
    <location>
        <begin position="1"/>
        <end position="144"/>
    </location>
</feature>
<dbReference type="InterPro" id="IPR006015">
    <property type="entry name" value="Universal_stress_UspA"/>
</dbReference>
<dbReference type="EMBL" id="JAGIKX010000016">
    <property type="protein sequence ID" value="MBP2257932.1"/>
    <property type="molecule type" value="Genomic_DNA"/>
</dbReference>
<protein>
    <submittedName>
        <fullName evidence="3">Nucleotide-binding universal stress UspA family protein</fullName>
    </submittedName>
</protein>
<dbReference type="SUPFAM" id="SSF52402">
    <property type="entry name" value="Adenine nucleotide alpha hydrolases-like"/>
    <property type="match status" value="1"/>
</dbReference>
<dbReference type="Gene3D" id="3.40.50.620">
    <property type="entry name" value="HUPs"/>
    <property type="match status" value="1"/>
</dbReference>
<proteinExistence type="inferred from homology"/>